<proteinExistence type="inferred from homology"/>
<dbReference type="InterPro" id="IPR010420">
    <property type="entry name" value="CASTOR/POLLUX/SYM8_dom"/>
</dbReference>
<dbReference type="GO" id="GO:0006813">
    <property type="term" value="P:potassium ion transport"/>
    <property type="evidence" value="ECO:0007669"/>
    <property type="project" value="InterPro"/>
</dbReference>
<sequence length="670" mass="75012">MKTILDSIWAWTGLFSYRFDELISTRRGQIAALILVGGAIIVGVSPVVVFSNHTTFFGSLYETAVDILDPKIEMPRSDKGDTMTFLWISRGCTFSVFVITSLYANVMVGFVVDWIVVKMEAVDKGTHAIVETNHSVMLGWGDKSMGFIRELCLANESEGGGVVVILSHRPKDELDMEIRTMVLLRGTKVICCTGNPLFAADLLKVSVHRARSITIMSTHPETSMSDDALVRVLLTLKSLSHPLQGHIVADVGQLDNKQFMRMIGGDILEALVSRHIVGRLVVLCSRSPHLGRVYNALLGFGGHEFYLNEWPECVGVPFGDLYTHFDSAIPIGLRTKSGHVLVKPRHSRLVERGDAIIVLAEDNDSYTALLHPVQIPWSDYHRSFQKQPLPPPPRRILLCGWRRDLHTILHLLQHLSQPGTVVDLVNPTDIDERLDTFRADGLDLDSLTNLNVAHIVGNSASKRQLTNVHVASYDCIMVVTDKDHEDEPMGSDSHILKSVMLLRSLELKQSRRVFHQVPCVAEVLDTRTQKTIAHNPLIDGTAEWINSNDLVSRMLAMISENRFVNAVFDDVLGDHGSTFDVLPASRYAESGEKINFWQLAQRASVQYDEIVCGYVYMTKAGHDVAPVVLNPRDKVTPRYWDKFCVVVLRDSAQRTTFTEKQALRWKVHVV</sequence>
<dbReference type="InterPro" id="IPR044849">
    <property type="entry name" value="CASTOR/POLLUX/SYM8-like"/>
</dbReference>
<evidence type="ECO:0000256" key="5">
    <source>
        <dbReference type="ARBA" id="ARBA00022989"/>
    </source>
</evidence>
<keyword evidence="4 8" id="KW-0812">Transmembrane</keyword>
<feature type="domain" description="CASTOR/POLLUX/SYM8 ion channel conserved" evidence="9">
    <location>
        <begin position="275"/>
        <end position="368"/>
    </location>
</feature>
<dbReference type="VEuPathDB" id="FungiDB:H257_10207"/>
<keyword evidence="3" id="KW-0813">Transport</keyword>
<name>W4G7S8_APHAT</name>
<dbReference type="Pfam" id="PF06241">
    <property type="entry name" value="Castor_Poll_mid"/>
    <property type="match status" value="1"/>
</dbReference>
<dbReference type="STRING" id="112090.W4G7S8"/>
<evidence type="ECO:0000256" key="6">
    <source>
        <dbReference type="ARBA" id="ARBA00023065"/>
    </source>
</evidence>
<dbReference type="OrthoDB" id="414047at2759"/>
<evidence type="ECO:0000256" key="1">
    <source>
        <dbReference type="ARBA" id="ARBA00004127"/>
    </source>
</evidence>
<feature type="transmembrane region" description="Helical" evidence="8">
    <location>
        <begin position="94"/>
        <end position="117"/>
    </location>
</feature>
<evidence type="ECO:0000256" key="3">
    <source>
        <dbReference type="ARBA" id="ARBA00022448"/>
    </source>
</evidence>
<dbReference type="GeneID" id="20812203"/>
<evidence type="ECO:0000256" key="8">
    <source>
        <dbReference type="SAM" id="Phobius"/>
    </source>
</evidence>
<dbReference type="InterPro" id="IPR003148">
    <property type="entry name" value="RCK_N"/>
</dbReference>
<reference evidence="11" key="1">
    <citation type="submission" date="2013-12" db="EMBL/GenBank/DDBJ databases">
        <title>The Genome Sequence of Aphanomyces astaci APO3.</title>
        <authorList>
            <consortium name="The Broad Institute Genomics Platform"/>
            <person name="Russ C."/>
            <person name="Tyler B."/>
            <person name="van West P."/>
            <person name="Dieguez-Uribeondo J."/>
            <person name="Young S.K."/>
            <person name="Zeng Q."/>
            <person name="Gargeya S."/>
            <person name="Fitzgerald M."/>
            <person name="Abouelleil A."/>
            <person name="Alvarado L."/>
            <person name="Chapman S.B."/>
            <person name="Gainer-Dewar J."/>
            <person name="Goldberg J."/>
            <person name="Griggs A."/>
            <person name="Gujja S."/>
            <person name="Hansen M."/>
            <person name="Howarth C."/>
            <person name="Imamovic A."/>
            <person name="Ireland A."/>
            <person name="Larimer J."/>
            <person name="McCowan C."/>
            <person name="Murphy C."/>
            <person name="Pearson M."/>
            <person name="Poon T.W."/>
            <person name="Priest M."/>
            <person name="Roberts A."/>
            <person name="Saif S."/>
            <person name="Shea T."/>
            <person name="Sykes S."/>
            <person name="Wortman J."/>
            <person name="Nusbaum C."/>
            <person name="Birren B."/>
        </authorList>
    </citation>
    <scope>NUCLEOTIDE SEQUENCE [LARGE SCALE GENOMIC DNA]</scope>
    <source>
        <strain evidence="11">APO3</strain>
    </source>
</reference>
<dbReference type="Gene3D" id="3.40.50.720">
    <property type="entry name" value="NAD(P)-binding Rossmann-like Domain"/>
    <property type="match status" value="2"/>
</dbReference>
<evidence type="ECO:0008006" key="12">
    <source>
        <dbReference type="Google" id="ProtNLM"/>
    </source>
</evidence>
<comment type="similarity">
    <text evidence="2">Belongs to the castor/pollux (TC 1.A.1.23) family.</text>
</comment>
<evidence type="ECO:0000259" key="9">
    <source>
        <dbReference type="Pfam" id="PF06241"/>
    </source>
</evidence>
<dbReference type="GO" id="GO:0012505">
    <property type="term" value="C:endomembrane system"/>
    <property type="evidence" value="ECO:0007669"/>
    <property type="project" value="UniProtKB-SubCell"/>
</dbReference>
<keyword evidence="5 8" id="KW-1133">Transmembrane helix</keyword>
<dbReference type="PANTHER" id="PTHR31563">
    <property type="entry name" value="ION CHANNEL POLLUX-RELATED"/>
    <property type="match status" value="1"/>
</dbReference>
<gene>
    <name evidence="11" type="ORF">H257_10207</name>
</gene>
<evidence type="ECO:0000313" key="11">
    <source>
        <dbReference type="EMBL" id="ETV75346.1"/>
    </source>
</evidence>
<dbReference type="Pfam" id="PF22614">
    <property type="entry name" value="Slo-like_RCK"/>
    <property type="match status" value="1"/>
</dbReference>
<evidence type="ECO:0000256" key="2">
    <source>
        <dbReference type="ARBA" id="ARBA00008577"/>
    </source>
</evidence>
<evidence type="ECO:0000256" key="4">
    <source>
        <dbReference type="ARBA" id="ARBA00022692"/>
    </source>
</evidence>
<comment type="subcellular location">
    <subcellularLocation>
        <location evidence="1">Endomembrane system</location>
        <topology evidence="1">Multi-pass membrane protein</topology>
    </subcellularLocation>
</comment>
<dbReference type="EMBL" id="KI913140">
    <property type="protein sequence ID" value="ETV75346.1"/>
    <property type="molecule type" value="Genomic_DNA"/>
</dbReference>
<feature type="domain" description="RCK N-terminal" evidence="10">
    <location>
        <begin position="145"/>
        <end position="239"/>
    </location>
</feature>
<accession>W4G7S8</accession>
<dbReference type="AlphaFoldDB" id="W4G7S8"/>
<evidence type="ECO:0000256" key="7">
    <source>
        <dbReference type="ARBA" id="ARBA00023136"/>
    </source>
</evidence>
<dbReference type="RefSeq" id="XP_009834980.1">
    <property type="nucleotide sequence ID" value="XM_009836678.1"/>
</dbReference>
<evidence type="ECO:0000259" key="10">
    <source>
        <dbReference type="Pfam" id="PF22614"/>
    </source>
</evidence>
<keyword evidence="7 8" id="KW-0472">Membrane</keyword>
<keyword evidence="6" id="KW-0406">Ion transport</keyword>
<feature type="transmembrane region" description="Helical" evidence="8">
    <location>
        <begin position="30"/>
        <end position="50"/>
    </location>
</feature>
<dbReference type="PANTHER" id="PTHR31563:SF10">
    <property type="entry name" value="ION CHANNEL POLLUX-RELATED"/>
    <property type="match status" value="1"/>
</dbReference>
<organism evidence="11">
    <name type="scientific">Aphanomyces astaci</name>
    <name type="common">Crayfish plague agent</name>
    <dbReference type="NCBI Taxonomy" id="112090"/>
    <lineage>
        <taxon>Eukaryota</taxon>
        <taxon>Sar</taxon>
        <taxon>Stramenopiles</taxon>
        <taxon>Oomycota</taxon>
        <taxon>Saprolegniomycetes</taxon>
        <taxon>Saprolegniales</taxon>
        <taxon>Verrucalvaceae</taxon>
        <taxon>Aphanomyces</taxon>
    </lineage>
</organism>
<protein>
    <recommendedName>
        <fullName evidence="12">Ion channel POLLUX</fullName>
    </recommendedName>
</protein>